<evidence type="ECO:0000313" key="1">
    <source>
        <dbReference type="EMBL" id="KAF3433061.1"/>
    </source>
</evidence>
<reference evidence="1" key="1">
    <citation type="submission" date="2020-03" db="EMBL/GenBank/DDBJ databases">
        <title>A high-quality chromosome-level genome assembly of a woody plant with both climbing and erect habits, Rhamnella rubrinervis.</title>
        <authorList>
            <person name="Lu Z."/>
            <person name="Yang Y."/>
            <person name="Zhu X."/>
            <person name="Sun Y."/>
        </authorList>
    </citation>
    <scope>NUCLEOTIDE SEQUENCE</scope>
    <source>
        <strain evidence="1">BYM</strain>
        <tissue evidence="1">Leaf</tissue>
    </source>
</reference>
<protein>
    <submittedName>
        <fullName evidence="1">Uncharacterized protein</fullName>
    </submittedName>
</protein>
<dbReference type="Proteomes" id="UP000796880">
    <property type="component" value="Unassembled WGS sequence"/>
</dbReference>
<organism evidence="1 2">
    <name type="scientific">Rhamnella rubrinervis</name>
    <dbReference type="NCBI Taxonomy" id="2594499"/>
    <lineage>
        <taxon>Eukaryota</taxon>
        <taxon>Viridiplantae</taxon>
        <taxon>Streptophyta</taxon>
        <taxon>Embryophyta</taxon>
        <taxon>Tracheophyta</taxon>
        <taxon>Spermatophyta</taxon>
        <taxon>Magnoliopsida</taxon>
        <taxon>eudicotyledons</taxon>
        <taxon>Gunneridae</taxon>
        <taxon>Pentapetalae</taxon>
        <taxon>rosids</taxon>
        <taxon>fabids</taxon>
        <taxon>Rosales</taxon>
        <taxon>Rhamnaceae</taxon>
        <taxon>rhamnoid group</taxon>
        <taxon>Rhamneae</taxon>
        <taxon>Rhamnella</taxon>
    </lineage>
</organism>
<sequence length="247" mass="28125">MDSPIRRVLIRSHDPPSRQKVAVFPKFLCHSGASSNKFDYPKRRGVSFLFGFMCKKYKKWPCRFVGRDFSDWTMSPNKYRPLADKSLGADIRSSDHVNDAAVKVEPYFEGDLRQFCPLTGGPAGGTGPRLEFFLTNCSSTAGSDPGFHRWNEERIEKPLKARGLESTEARSEAEYNLRGEVYQTETRTGISRRKLTNLVEIVGEGSQCRVGFRTVLGWKITHRWKFWLMESAWGRTAEVAGVFEKGK</sequence>
<name>A0A8K0GPZ9_9ROSA</name>
<comment type="caution">
    <text evidence="1">The sequence shown here is derived from an EMBL/GenBank/DDBJ whole genome shotgun (WGS) entry which is preliminary data.</text>
</comment>
<dbReference type="EMBL" id="VOIH02000011">
    <property type="protein sequence ID" value="KAF3433061.1"/>
    <property type="molecule type" value="Genomic_DNA"/>
</dbReference>
<accession>A0A8K0GPZ9</accession>
<keyword evidence="2" id="KW-1185">Reference proteome</keyword>
<dbReference type="AlphaFoldDB" id="A0A8K0GPZ9"/>
<gene>
    <name evidence="1" type="ORF">FNV43_RR24163</name>
</gene>
<proteinExistence type="predicted"/>
<evidence type="ECO:0000313" key="2">
    <source>
        <dbReference type="Proteomes" id="UP000796880"/>
    </source>
</evidence>